<dbReference type="PROSITE" id="PS01241">
    <property type="entry name" value="LINK_1"/>
    <property type="match status" value="4"/>
</dbReference>
<feature type="domain" description="C-type lectin" evidence="18">
    <location>
        <begin position="1137"/>
        <end position="1251"/>
    </location>
</feature>
<feature type="compositionally biased region" description="Low complexity" evidence="16">
    <location>
        <begin position="810"/>
        <end position="833"/>
    </location>
</feature>
<keyword evidence="8" id="KW-0654">Proteoglycan</keyword>
<dbReference type="InterPro" id="IPR007110">
    <property type="entry name" value="Ig-like_dom"/>
</dbReference>
<dbReference type="PROSITE" id="PS50041">
    <property type="entry name" value="C_TYPE_LECTIN_2"/>
    <property type="match status" value="1"/>
</dbReference>
<keyword evidence="14" id="KW-0768">Sushi</keyword>
<evidence type="ECO:0000256" key="11">
    <source>
        <dbReference type="ARBA" id="ARBA00023319"/>
    </source>
</evidence>
<feature type="compositionally biased region" description="Low complexity" evidence="16">
    <location>
        <begin position="678"/>
        <end position="741"/>
    </location>
</feature>
<evidence type="ECO:0000256" key="9">
    <source>
        <dbReference type="ARBA" id="ARBA00023157"/>
    </source>
</evidence>
<dbReference type="Gene3D" id="3.10.100.10">
    <property type="entry name" value="Mannose-Binding Protein A, subunit A"/>
    <property type="match status" value="5"/>
</dbReference>
<keyword evidence="4" id="KW-0272">Extracellular matrix</keyword>
<evidence type="ECO:0000259" key="18">
    <source>
        <dbReference type="PROSITE" id="PS50041"/>
    </source>
</evidence>
<feature type="compositionally biased region" description="Gly residues" evidence="16">
    <location>
        <begin position="1011"/>
        <end position="1023"/>
    </location>
</feature>
<evidence type="ECO:0000313" key="22">
    <source>
        <dbReference type="Ensembl" id="ENSGMOP00000046712.1"/>
    </source>
</evidence>
<reference evidence="22" key="2">
    <citation type="submission" date="2025-09" db="UniProtKB">
        <authorList>
            <consortium name="Ensembl"/>
        </authorList>
    </citation>
    <scope>IDENTIFICATION</scope>
</reference>
<keyword evidence="10" id="KW-0325">Glycoprotein</keyword>
<evidence type="ECO:0000256" key="2">
    <source>
        <dbReference type="ARBA" id="ARBA00006838"/>
    </source>
</evidence>
<evidence type="ECO:0000256" key="4">
    <source>
        <dbReference type="ARBA" id="ARBA00022530"/>
    </source>
</evidence>
<evidence type="ECO:0000256" key="10">
    <source>
        <dbReference type="ARBA" id="ARBA00023180"/>
    </source>
</evidence>
<feature type="disulfide bond" evidence="14">
    <location>
        <begin position="1287"/>
        <end position="1314"/>
    </location>
</feature>
<dbReference type="GO" id="GO:0005540">
    <property type="term" value="F:hyaluronic acid binding"/>
    <property type="evidence" value="ECO:0007669"/>
    <property type="project" value="InterPro"/>
</dbReference>
<dbReference type="GeneTree" id="ENSGT00940000155971"/>
<feature type="compositionally biased region" description="Gly residues" evidence="16">
    <location>
        <begin position="879"/>
        <end position="890"/>
    </location>
</feature>
<evidence type="ECO:0000256" key="7">
    <source>
        <dbReference type="ARBA" id="ARBA00022737"/>
    </source>
</evidence>
<evidence type="ECO:0000259" key="21">
    <source>
        <dbReference type="PROSITE" id="PS50963"/>
    </source>
</evidence>
<dbReference type="CDD" id="cd03520">
    <property type="entry name" value="Link_domain_CSPGs_modules_2_4"/>
    <property type="match status" value="2"/>
</dbReference>
<dbReference type="FunFam" id="2.10.70.10:FF:000003">
    <property type="entry name" value="Versican core protein"/>
    <property type="match status" value="1"/>
</dbReference>
<feature type="disulfide bond" evidence="15">
    <location>
        <begin position="300"/>
        <end position="321"/>
    </location>
</feature>
<feature type="domain" description="Link" evidence="21">
    <location>
        <begin position="256"/>
        <end position="353"/>
    </location>
</feature>
<dbReference type="GO" id="GO:0001501">
    <property type="term" value="P:skeletal system development"/>
    <property type="evidence" value="ECO:0007669"/>
    <property type="project" value="TreeGrafter"/>
</dbReference>
<dbReference type="SUPFAM" id="SSF48726">
    <property type="entry name" value="Immunoglobulin"/>
    <property type="match status" value="1"/>
</dbReference>
<feature type="region of interest" description="Disordered" evidence="16">
    <location>
        <begin position="677"/>
        <end position="833"/>
    </location>
</feature>
<dbReference type="PANTHER" id="PTHR22804">
    <property type="entry name" value="AGGRECAN/VERSICAN PROTEOGLYCAN"/>
    <property type="match status" value="1"/>
</dbReference>
<evidence type="ECO:0000256" key="13">
    <source>
        <dbReference type="ARBA" id="ARBA00042947"/>
    </source>
</evidence>
<dbReference type="InterPro" id="IPR000538">
    <property type="entry name" value="Link_dom"/>
</dbReference>
<dbReference type="SMART" id="SM00032">
    <property type="entry name" value="CCP"/>
    <property type="match status" value="1"/>
</dbReference>
<dbReference type="InterPro" id="IPR016186">
    <property type="entry name" value="C-type_lectin-like/link_sf"/>
</dbReference>
<dbReference type="GO" id="GO:0007155">
    <property type="term" value="P:cell adhesion"/>
    <property type="evidence" value="ECO:0007669"/>
    <property type="project" value="InterPro"/>
</dbReference>
<dbReference type="InterPro" id="IPR050691">
    <property type="entry name" value="Hyaluronan_bind_Proteoglycan"/>
</dbReference>
<feature type="compositionally biased region" description="Polar residues" evidence="16">
    <location>
        <begin position="930"/>
        <end position="939"/>
    </location>
</feature>
<evidence type="ECO:0000256" key="5">
    <source>
        <dbReference type="ARBA" id="ARBA00022723"/>
    </source>
</evidence>
<feature type="region of interest" description="Disordered" evidence="16">
    <location>
        <begin position="994"/>
        <end position="1087"/>
    </location>
</feature>
<dbReference type="Pfam" id="PF00059">
    <property type="entry name" value="Lectin_C"/>
    <property type="match status" value="1"/>
</dbReference>
<feature type="domain" description="Link" evidence="21">
    <location>
        <begin position="563"/>
        <end position="659"/>
    </location>
</feature>
<dbReference type="GO" id="GO:0046872">
    <property type="term" value="F:metal ion binding"/>
    <property type="evidence" value="ECO:0007669"/>
    <property type="project" value="UniProtKB-KW"/>
</dbReference>
<dbReference type="Proteomes" id="UP000694546">
    <property type="component" value="Chromosome 9"/>
</dbReference>
<accession>A0A8C5FM50</accession>
<feature type="chain" id="PRO_5034648480" description="Aggrecan core protein" evidence="17">
    <location>
        <begin position="17"/>
        <end position="1337"/>
    </location>
</feature>
<evidence type="ECO:0000256" key="15">
    <source>
        <dbReference type="PROSITE-ProRule" id="PRU00323"/>
    </source>
</evidence>
<dbReference type="PRINTS" id="PR01265">
    <property type="entry name" value="LINKMODULE"/>
</dbReference>
<dbReference type="GO" id="GO:0007417">
    <property type="term" value="P:central nervous system development"/>
    <property type="evidence" value="ECO:0007669"/>
    <property type="project" value="TreeGrafter"/>
</dbReference>
<dbReference type="PROSITE" id="PS50923">
    <property type="entry name" value="SUSHI"/>
    <property type="match status" value="1"/>
</dbReference>
<feature type="region of interest" description="Disordered" evidence="16">
    <location>
        <begin position="385"/>
        <end position="406"/>
    </location>
</feature>
<feature type="compositionally biased region" description="Gly residues" evidence="16">
    <location>
        <begin position="952"/>
        <end position="978"/>
    </location>
</feature>
<feature type="compositionally biased region" description="Low complexity" evidence="16">
    <location>
        <begin position="940"/>
        <end position="951"/>
    </location>
</feature>
<dbReference type="GO" id="GO:0002052">
    <property type="term" value="P:positive regulation of neuroblast proliferation"/>
    <property type="evidence" value="ECO:0007669"/>
    <property type="project" value="TreeGrafter"/>
</dbReference>
<dbReference type="SMART" id="SM00409">
    <property type="entry name" value="IG"/>
    <property type="match status" value="1"/>
</dbReference>
<organism evidence="22 23">
    <name type="scientific">Gadus morhua</name>
    <name type="common">Atlantic cod</name>
    <dbReference type="NCBI Taxonomy" id="8049"/>
    <lineage>
        <taxon>Eukaryota</taxon>
        <taxon>Metazoa</taxon>
        <taxon>Chordata</taxon>
        <taxon>Craniata</taxon>
        <taxon>Vertebrata</taxon>
        <taxon>Euteleostomi</taxon>
        <taxon>Actinopterygii</taxon>
        <taxon>Neopterygii</taxon>
        <taxon>Teleostei</taxon>
        <taxon>Neoteleostei</taxon>
        <taxon>Acanthomorphata</taxon>
        <taxon>Zeiogadaria</taxon>
        <taxon>Gadariae</taxon>
        <taxon>Gadiformes</taxon>
        <taxon>Gadoidei</taxon>
        <taxon>Gadidae</taxon>
        <taxon>Gadus</taxon>
    </lineage>
</organism>
<feature type="domain" description="Ig-like" evidence="19">
    <location>
        <begin position="12"/>
        <end position="152"/>
    </location>
</feature>
<keyword evidence="11" id="KW-0393">Immunoglobulin domain</keyword>
<evidence type="ECO:0000256" key="16">
    <source>
        <dbReference type="SAM" id="MobiDB-lite"/>
    </source>
</evidence>
<dbReference type="PROSITE" id="PS50963">
    <property type="entry name" value="LINK_2"/>
    <property type="match status" value="4"/>
</dbReference>
<dbReference type="Ensembl" id="ENSGMOT00000077426.1">
    <property type="protein sequence ID" value="ENSGMOP00000046712.1"/>
    <property type="gene ID" value="ENSGMOG00000019249.2"/>
</dbReference>
<feature type="compositionally biased region" description="Gly residues" evidence="16">
    <location>
        <begin position="784"/>
        <end position="809"/>
    </location>
</feature>
<dbReference type="GO" id="GO:0045202">
    <property type="term" value="C:synapse"/>
    <property type="evidence" value="ECO:0007669"/>
    <property type="project" value="TreeGrafter"/>
</dbReference>
<dbReference type="InterPro" id="IPR036179">
    <property type="entry name" value="Ig-like_dom_sf"/>
</dbReference>
<dbReference type="FunFam" id="3.10.100.10:FF:000009">
    <property type="entry name" value="Aggrecan core protein"/>
    <property type="match status" value="1"/>
</dbReference>
<feature type="region of interest" description="Disordered" evidence="16">
    <location>
        <begin position="879"/>
        <end position="978"/>
    </location>
</feature>
<comment type="caution">
    <text evidence="14">Lacks conserved residue(s) required for the propagation of feature annotation.</text>
</comment>
<feature type="disulfide bond" evidence="15">
    <location>
        <begin position="202"/>
        <end position="223"/>
    </location>
</feature>
<dbReference type="InterPro" id="IPR013106">
    <property type="entry name" value="Ig_V-set"/>
</dbReference>
<dbReference type="PROSITE" id="PS50835">
    <property type="entry name" value="IG_LIKE"/>
    <property type="match status" value="1"/>
</dbReference>
<dbReference type="GO" id="GO:0010001">
    <property type="term" value="P:glial cell differentiation"/>
    <property type="evidence" value="ECO:0007669"/>
    <property type="project" value="TreeGrafter"/>
</dbReference>
<feature type="domain" description="Link" evidence="21">
    <location>
        <begin position="156"/>
        <end position="251"/>
    </location>
</feature>
<feature type="compositionally biased region" description="Polar residues" evidence="16">
    <location>
        <begin position="1055"/>
        <end position="1065"/>
    </location>
</feature>
<evidence type="ECO:0000259" key="20">
    <source>
        <dbReference type="PROSITE" id="PS50923"/>
    </source>
</evidence>
<evidence type="ECO:0000256" key="8">
    <source>
        <dbReference type="ARBA" id="ARBA00022974"/>
    </source>
</evidence>
<dbReference type="Gene3D" id="2.10.70.10">
    <property type="entry name" value="Complement Module, domain 1"/>
    <property type="match status" value="1"/>
</dbReference>
<dbReference type="GO" id="GO:0072534">
    <property type="term" value="C:perineuronal net"/>
    <property type="evidence" value="ECO:0007669"/>
    <property type="project" value="TreeGrafter"/>
</dbReference>
<dbReference type="GO" id="GO:0005615">
    <property type="term" value="C:extracellular space"/>
    <property type="evidence" value="ECO:0007669"/>
    <property type="project" value="TreeGrafter"/>
</dbReference>
<reference evidence="22" key="1">
    <citation type="submission" date="2025-08" db="UniProtKB">
        <authorList>
            <consortium name="Ensembl"/>
        </authorList>
    </citation>
    <scope>IDENTIFICATION</scope>
</reference>
<dbReference type="SUPFAM" id="SSF56436">
    <property type="entry name" value="C-type lectin-like"/>
    <property type="match status" value="5"/>
</dbReference>
<dbReference type="InterPro" id="IPR035976">
    <property type="entry name" value="Sushi/SCR/CCP_sf"/>
</dbReference>
<dbReference type="PROSITE" id="PS00615">
    <property type="entry name" value="C_TYPE_LECTIN_1"/>
    <property type="match status" value="1"/>
</dbReference>
<comment type="subcellular location">
    <subcellularLocation>
        <location evidence="1">Secreted</location>
        <location evidence="1">Extracellular space</location>
        <location evidence="1">Extracellular matrix</location>
    </subcellularLocation>
</comment>
<feature type="disulfide bond" evidence="15">
    <location>
        <begin position="513"/>
        <end position="534"/>
    </location>
</feature>
<evidence type="ECO:0000256" key="12">
    <source>
        <dbReference type="ARBA" id="ARBA00039399"/>
    </source>
</evidence>
<dbReference type="SUPFAM" id="SSF57535">
    <property type="entry name" value="Complement control module/SCR domain"/>
    <property type="match status" value="1"/>
</dbReference>
<evidence type="ECO:0000256" key="1">
    <source>
        <dbReference type="ARBA" id="ARBA00004498"/>
    </source>
</evidence>
<evidence type="ECO:0000259" key="19">
    <source>
        <dbReference type="PROSITE" id="PS50835"/>
    </source>
</evidence>
<dbReference type="InterPro" id="IPR003599">
    <property type="entry name" value="Ig_sub"/>
</dbReference>
<dbReference type="SMART" id="SM00034">
    <property type="entry name" value="CLECT"/>
    <property type="match status" value="1"/>
</dbReference>
<dbReference type="InterPro" id="IPR016187">
    <property type="entry name" value="CTDL_fold"/>
</dbReference>
<feature type="signal peptide" evidence="17">
    <location>
        <begin position="1"/>
        <end position="16"/>
    </location>
</feature>
<dbReference type="InterPro" id="IPR001304">
    <property type="entry name" value="C-type_lectin-like"/>
</dbReference>
<feature type="compositionally biased region" description="Gly residues" evidence="16">
    <location>
        <begin position="899"/>
        <end position="912"/>
    </location>
</feature>
<proteinExistence type="inferred from homology"/>
<dbReference type="SMART" id="SM00406">
    <property type="entry name" value="IGv"/>
    <property type="match status" value="1"/>
</dbReference>
<dbReference type="Gene3D" id="2.60.40.10">
    <property type="entry name" value="Immunoglobulins"/>
    <property type="match status" value="1"/>
</dbReference>
<keyword evidence="5" id="KW-0479">Metal-binding</keyword>
<name>A0A8C5FM50_GADMO</name>
<evidence type="ECO:0000313" key="23">
    <source>
        <dbReference type="Proteomes" id="UP000694546"/>
    </source>
</evidence>
<dbReference type="Pfam" id="PF00193">
    <property type="entry name" value="Xlink"/>
    <property type="match status" value="4"/>
</dbReference>
<keyword evidence="9 14" id="KW-1015">Disulfide bond</keyword>
<dbReference type="InterPro" id="IPR000436">
    <property type="entry name" value="Sushi_SCR_CCP_dom"/>
</dbReference>
<evidence type="ECO:0000256" key="17">
    <source>
        <dbReference type="SAM" id="SignalP"/>
    </source>
</evidence>
<feature type="domain" description="Link" evidence="21">
    <location>
        <begin position="467"/>
        <end position="562"/>
    </location>
</feature>
<keyword evidence="7" id="KW-0677">Repeat</keyword>
<feature type="disulfide bond" evidence="15">
    <location>
        <begin position="606"/>
        <end position="627"/>
    </location>
</feature>
<sequence length="1337" mass="141342">MTPLLILCVCLPFITATPTPFEDHDGLDGTLSVSIPVETALRPLLGDKVVIPCYFQDTATTEPGAGPTTAPLAHRIKWTYVTPKKVTTILVASGGKVAVDTEYLDRVTMVNYPVVSTDATIEVTELRASDSGTYRCEVLHGLEDNYDSVSVQVQGIVFHYRAISTRYTLTFEKAQAACVQNSATIATPAQLQAAYDDGYHQCDAGWLSDQTVRYPIHEPRAGCYGDKEDFPGVRTYGVREVNETYDVYCFAEKMSGRVFYSFSVEKFTFYEAGDQCGKLGARLATTGELYLAWKGGMDVCSAGWLGDRSVRYPINLARPQCGGGLLGVRTVYLNPNQTGYPYPDTRYDAICYNSEGGGGGVKPVLLTTPLPGVIPMTPGPVELPGRTDPSQEAHGETATLSPLPMPVTVATGTGGPGVHLTDEDAPMGPQGAQDVVVVVVFSSLSSKNWTPLHWLGWRCEPMTSLGVVFHYRAITGRYTLTFMEAQLACKSIGATVASPRQLQAAYLKGLHHCDAGWLRDQTVRYPIVSPRGNCAGNLELLPGVRSYGLRTASELYDVYCYVDHLPGETQVVSNTCEAVQHCEKLNTTLATTGQLYAAWSQGLDKCRPGWLLDRSVRYPISSPRAHCGGGQAGVHILYAFPNQTGFPDQHSRYDAYCFRVVPIEPILTLLPVATVDVSGSGSSEQQSASGSGSGDQTGESGVSMVSVSGSGDQTGESGVSSASGSGSGDHTGVSGASSASGEGSGSGFQILFSGSGHMASGEGSPSGQPHEAREGSGAITYPGSGLGSGSGRETGSGASGSGSGEGPDGQQGSRFSGFSSGSGSASSASGSGEFIGSSGESYIIMVDGKWVEKTHQKHTEQEFGRGAIDYIPGSGAMSGSGSSFGSGMMSGSGSSSGLDGSGIGGSGSGSVSGSGLPDVSFDHQGLVDLTEQTSGEQELSGSPPSTLPSGGFPSGGFSSGSSGSGLGSGTASGEGSFGEGDVILLTEDRMMEITTPRQPEQGRGVVEFSGEGSGSGSGGGGSGSEADGHLHSSASGLPHQETATPGFSVEMAPGSTASYPGNQESSTDHTEQGQELEEEREARGGPTEEAYVTYTAPSVQLATPGVVETPAVVDGRFRYIFGVFTALMGCADGWLEFMGSCYLHFEERHTWSEAELQCQELNAHLVSITSAQEQQFVNSNAQDYQWIGLNDRDVQNEFRWTDGSPLAFENWRPNQPDSYFNSKEDCVVMIWHEAGKWNDVPCNYHLPFTCKSGPVTCQAPPEVEHARPLGGDSRDRYPVDSIVRYQCEAGYTQRHLPVIRCMADGQWEEPHVECIEAASNRLHKRSVRSRTKTNQRS</sequence>
<dbReference type="FunFam" id="3.10.100.10:FF:000002">
    <property type="entry name" value="Hyaluronan proteoglycan link protein 1"/>
    <property type="match status" value="2"/>
</dbReference>
<evidence type="ECO:0000256" key="3">
    <source>
        <dbReference type="ARBA" id="ARBA00022525"/>
    </source>
</evidence>
<dbReference type="InterPro" id="IPR018378">
    <property type="entry name" value="C-type_lectin_CS"/>
</dbReference>
<keyword evidence="23" id="KW-1185">Reference proteome</keyword>
<dbReference type="InterPro" id="IPR013783">
    <property type="entry name" value="Ig-like_fold"/>
</dbReference>
<dbReference type="SMART" id="SM00445">
    <property type="entry name" value="LINK"/>
    <property type="match status" value="4"/>
</dbReference>
<dbReference type="FunFam" id="3.10.100.10:FF:000011">
    <property type="entry name" value="Aggrecan core protein"/>
    <property type="match status" value="1"/>
</dbReference>
<evidence type="ECO:0000256" key="14">
    <source>
        <dbReference type="PROSITE-ProRule" id="PRU00302"/>
    </source>
</evidence>
<dbReference type="CDD" id="cd03517">
    <property type="entry name" value="Link_domain_CSPGs_modules_1_3"/>
    <property type="match status" value="2"/>
</dbReference>
<evidence type="ECO:0000256" key="6">
    <source>
        <dbReference type="ARBA" id="ARBA00022729"/>
    </source>
</evidence>
<dbReference type="Pfam" id="PF00084">
    <property type="entry name" value="Sushi"/>
    <property type="match status" value="1"/>
</dbReference>
<protein>
    <recommendedName>
        <fullName evidence="12">Aggrecan core protein</fullName>
    </recommendedName>
    <alternativeName>
        <fullName evidence="13">Cartilage-specific proteoglycan core protein</fullName>
    </alternativeName>
</protein>
<dbReference type="CDD" id="cd00033">
    <property type="entry name" value="CCP"/>
    <property type="match status" value="1"/>
</dbReference>
<dbReference type="PANTHER" id="PTHR22804:SF42">
    <property type="entry name" value="AGGRECAN CORE PROTEIN"/>
    <property type="match status" value="1"/>
</dbReference>
<keyword evidence="6 17" id="KW-0732">Signal</keyword>
<feature type="domain" description="Sushi" evidence="20">
    <location>
        <begin position="1255"/>
        <end position="1316"/>
    </location>
</feature>
<keyword evidence="3" id="KW-0964">Secreted</keyword>
<gene>
    <name evidence="22" type="primary">acan</name>
</gene>
<dbReference type="FunFam" id="3.10.100.10:FF:000003">
    <property type="entry name" value="Versican core protein"/>
    <property type="match status" value="1"/>
</dbReference>
<comment type="similarity">
    <text evidence="2">Belongs to the aggrecan/versican proteoglycan family.</text>
</comment>